<evidence type="ECO:0000313" key="3">
    <source>
        <dbReference type="Proteomes" id="UP000548425"/>
    </source>
</evidence>
<dbReference type="Proteomes" id="UP000548425">
    <property type="component" value="Unassembled WGS sequence"/>
</dbReference>
<dbReference type="PROSITE" id="PS51257">
    <property type="entry name" value="PROKAR_LIPOPROTEIN"/>
    <property type="match status" value="1"/>
</dbReference>
<accession>A0AAW3VF73</accession>
<proteinExistence type="predicted"/>
<protein>
    <recommendedName>
        <fullName evidence="4">Metallothionein</fullName>
    </recommendedName>
</protein>
<evidence type="ECO:0000256" key="1">
    <source>
        <dbReference type="SAM" id="MobiDB-lite"/>
    </source>
</evidence>
<organism evidence="2 3">
    <name type="scientific">Acinetobacter lwoffii</name>
    <dbReference type="NCBI Taxonomy" id="28090"/>
    <lineage>
        <taxon>Bacteria</taxon>
        <taxon>Pseudomonadati</taxon>
        <taxon>Pseudomonadota</taxon>
        <taxon>Gammaproteobacteria</taxon>
        <taxon>Moraxellales</taxon>
        <taxon>Moraxellaceae</taxon>
        <taxon>Acinetobacter</taxon>
    </lineage>
</organism>
<feature type="compositionally biased region" description="Basic and acidic residues" evidence="1">
    <location>
        <begin position="34"/>
        <end position="53"/>
    </location>
</feature>
<dbReference type="EMBL" id="JACHLA010000008">
    <property type="protein sequence ID" value="MBB6363647.1"/>
    <property type="molecule type" value="Genomic_DNA"/>
</dbReference>
<name>A0AAW3VF73_ACILW</name>
<sequence length="53" mass="6014">MMRCICAFGMGVMVGCCFKSCKEKMCQMMSSKHCKSDHCKKDQTTQAEEPVRT</sequence>
<comment type="caution">
    <text evidence="2">The sequence shown here is derived from an EMBL/GenBank/DDBJ whole genome shotgun (WGS) entry which is preliminary data.</text>
</comment>
<reference evidence="2 3" key="1">
    <citation type="submission" date="2020-08" db="EMBL/GenBank/DDBJ databases">
        <title>Functional genomics of gut bacteria from endangered species of beetles.</title>
        <authorList>
            <person name="Carlos-Shanley C."/>
        </authorList>
    </citation>
    <scope>NUCLEOTIDE SEQUENCE [LARGE SCALE GENOMIC DNA]</scope>
    <source>
        <strain evidence="2 3">S00127</strain>
    </source>
</reference>
<feature type="region of interest" description="Disordered" evidence="1">
    <location>
        <begin position="33"/>
        <end position="53"/>
    </location>
</feature>
<dbReference type="AlphaFoldDB" id="A0AAW3VF73"/>
<evidence type="ECO:0000313" key="2">
    <source>
        <dbReference type="EMBL" id="MBB6363647.1"/>
    </source>
</evidence>
<evidence type="ECO:0008006" key="4">
    <source>
        <dbReference type="Google" id="ProtNLM"/>
    </source>
</evidence>
<gene>
    <name evidence="2" type="ORF">HNP34_001787</name>
</gene>